<keyword evidence="1" id="KW-0472">Membrane</keyword>
<comment type="caution">
    <text evidence="2">The sequence shown here is derived from an EMBL/GenBank/DDBJ whole genome shotgun (WGS) entry which is preliminary data.</text>
</comment>
<keyword evidence="3" id="KW-1185">Reference proteome</keyword>
<feature type="transmembrane region" description="Helical" evidence="1">
    <location>
        <begin position="12"/>
        <end position="34"/>
    </location>
</feature>
<dbReference type="EMBL" id="RZYA01000008">
    <property type="protein sequence ID" value="RVU23285.1"/>
    <property type="molecule type" value="Genomic_DNA"/>
</dbReference>
<proteinExistence type="predicted"/>
<reference evidence="2 3" key="1">
    <citation type="submission" date="2019-01" db="EMBL/GenBank/DDBJ databases">
        <title>Genome sequences of Streptomyces and Rhizobium isolates collected from root and soil.</title>
        <authorList>
            <person name="Chhettri S."/>
            <person name="Sevigny J.L."/>
            <person name="Sen A."/>
            <person name="Ennis N."/>
            <person name="Tisa L."/>
        </authorList>
    </citation>
    <scope>NUCLEOTIDE SEQUENCE [LARGE SCALE GENOMIC DNA]</scope>
    <source>
        <strain evidence="2 3">San01</strain>
    </source>
</reference>
<dbReference type="Proteomes" id="UP000283128">
    <property type="component" value="Unassembled WGS sequence"/>
</dbReference>
<name>A0A437PLW9_9ACTN</name>
<sequence length="71" mass="7750">MVNLSKIVRQADVLLDLMGVAVGSMLLVVGIETYRGDGSVGWPIAGSVLFLINLWVAGRRFARRRRPTPSP</sequence>
<protein>
    <submittedName>
        <fullName evidence="2">Uncharacterized protein</fullName>
    </submittedName>
</protein>
<feature type="transmembrane region" description="Helical" evidence="1">
    <location>
        <begin position="40"/>
        <end position="57"/>
    </location>
</feature>
<accession>A0A437PLW9</accession>
<evidence type="ECO:0000256" key="1">
    <source>
        <dbReference type="SAM" id="Phobius"/>
    </source>
</evidence>
<keyword evidence="1" id="KW-0812">Transmembrane</keyword>
<dbReference type="OrthoDB" id="4312493at2"/>
<evidence type="ECO:0000313" key="3">
    <source>
        <dbReference type="Proteomes" id="UP000283128"/>
    </source>
</evidence>
<evidence type="ECO:0000313" key="2">
    <source>
        <dbReference type="EMBL" id="RVU23285.1"/>
    </source>
</evidence>
<dbReference type="AlphaFoldDB" id="A0A437PLW9"/>
<organism evidence="2 3">
    <name type="scientific">Streptomyces antnestii</name>
    <dbReference type="NCBI Taxonomy" id="2494256"/>
    <lineage>
        <taxon>Bacteria</taxon>
        <taxon>Bacillati</taxon>
        <taxon>Actinomycetota</taxon>
        <taxon>Actinomycetes</taxon>
        <taxon>Kitasatosporales</taxon>
        <taxon>Streptomycetaceae</taxon>
        <taxon>Streptomyces</taxon>
    </lineage>
</organism>
<keyword evidence="1" id="KW-1133">Transmembrane helix</keyword>
<gene>
    <name evidence="2" type="ORF">EOT10_19475</name>
</gene>